<evidence type="ECO:0000313" key="2">
    <source>
        <dbReference type="Proteomes" id="UP001235547"/>
    </source>
</evidence>
<evidence type="ECO:0000313" key="1">
    <source>
        <dbReference type="EMBL" id="WEX81787.1"/>
    </source>
</evidence>
<organism evidence="1 2">
    <name type="scientific">Sinorhizobium numidicum</name>
    <dbReference type="NCBI Taxonomy" id="680248"/>
    <lineage>
        <taxon>Bacteria</taxon>
        <taxon>Pseudomonadati</taxon>
        <taxon>Pseudomonadota</taxon>
        <taxon>Alphaproteobacteria</taxon>
        <taxon>Hyphomicrobiales</taxon>
        <taxon>Rhizobiaceae</taxon>
        <taxon>Sinorhizobium/Ensifer group</taxon>
        <taxon>Sinorhizobium</taxon>
    </lineage>
</organism>
<sequence>MARLYGEGAAVGDGDAADGRGSGECIGAPWFRQFQAIGMVLKAIERRGDD</sequence>
<proteinExistence type="predicted"/>
<dbReference type="RefSeq" id="WP_280732541.1">
    <property type="nucleotide sequence ID" value="NZ_CP120367.1"/>
</dbReference>
<accession>A0ABY8CUG2</accession>
<keyword evidence="2" id="KW-1185">Reference proteome</keyword>
<gene>
    <name evidence="1" type="ORF">PYH38_001230</name>
</gene>
<reference evidence="1 2" key="1">
    <citation type="submission" date="2023-03" db="EMBL/GenBank/DDBJ databases">
        <authorList>
            <person name="Kaur S."/>
            <person name="Espinosa-Saiz D."/>
            <person name="Velazquez E."/>
            <person name="Menendez E."/>
            <person name="diCenzo G.C."/>
        </authorList>
    </citation>
    <scope>NUCLEOTIDE SEQUENCE [LARGE SCALE GENOMIC DNA]</scope>
    <source>
        <strain evidence="1 2">LMG 27395</strain>
    </source>
</reference>
<name>A0ABY8CUG2_9HYPH</name>
<dbReference type="EMBL" id="CP120370">
    <property type="protein sequence ID" value="WEX81787.1"/>
    <property type="molecule type" value="Genomic_DNA"/>
</dbReference>
<protein>
    <submittedName>
        <fullName evidence="1">Uncharacterized protein</fullName>
    </submittedName>
</protein>
<dbReference type="Proteomes" id="UP001235547">
    <property type="component" value="Chromosome 2"/>
</dbReference>